<proteinExistence type="predicted"/>
<reference evidence="1 2" key="1">
    <citation type="journal article" date="2020" name="Syst. Appl. Microbiol.">
        <title>Alienimonas chondri sp. nov., a novel planctomycete isolated from the biofilm of the red alga Chondrus crispus.</title>
        <authorList>
            <person name="Vitorino I."/>
            <person name="Albuquerque L."/>
            <person name="Wiegand S."/>
            <person name="Kallscheuer N."/>
            <person name="da Costa M.S."/>
            <person name="Lobo-da-Cunha A."/>
            <person name="Jogler C."/>
            <person name="Lage O.M."/>
        </authorList>
    </citation>
    <scope>NUCLEOTIDE SEQUENCE [LARGE SCALE GENOMIC DNA]</scope>
    <source>
        <strain evidence="1 2">LzC2</strain>
    </source>
</reference>
<dbReference type="EMBL" id="WTPX01000006">
    <property type="protein sequence ID" value="NNJ24340.1"/>
    <property type="molecule type" value="Genomic_DNA"/>
</dbReference>
<sequence length="156" mass="17129">MTDERESQLDAATHARAERIVAERLQQVRQDETLAVYKDLLDSIWARLEPTLGGFTVQVLFDRALTRSAKDYPLLSQLSVTPGGVEFEALREVLAGASAPEEVEASRVALRELILQLFDLLGLLTGDIIVRRLLAEMDGDTQSNGRPAPQGASLQS</sequence>
<evidence type="ECO:0000313" key="1">
    <source>
        <dbReference type="EMBL" id="NNJ24340.1"/>
    </source>
</evidence>
<accession>A0ABX1V841</accession>
<keyword evidence="2" id="KW-1185">Reference proteome</keyword>
<organism evidence="1 2">
    <name type="scientific">Alienimonas chondri</name>
    <dbReference type="NCBI Taxonomy" id="2681879"/>
    <lineage>
        <taxon>Bacteria</taxon>
        <taxon>Pseudomonadati</taxon>
        <taxon>Planctomycetota</taxon>
        <taxon>Planctomycetia</taxon>
        <taxon>Planctomycetales</taxon>
        <taxon>Planctomycetaceae</taxon>
        <taxon>Alienimonas</taxon>
    </lineage>
</organism>
<evidence type="ECO:0000313" key="2">
    <source>
        <dbReference type="Proteomes" id="UP000609651"/>
    </source>
</evidence>
<protein>
    <submittedName>
        <fullName evidence="1">Uncharacterized protein</fullName>
    </submittedName>
</protein>
<gene>
    <name evidence="1" type="ORF">LzC2_03960</name>
</gene>
<name>A0ABX1V841_9PLAN</name>
<dbReference type="Proteomes" id="UP000609651">
    <property type="component" value="Unassembled WGS sequence"/>
</dbReference>
<dbReference type="RefSeq" id="WP_171183175.1">
    <property type="nucleotide sequence ID" value="NZ_WTPX01000006.1"/>
</dbReference>
<comment type="caution">
    <text evidence="1">The sequence shown here is derived from an EMBL/GenBank/DDBJ whole genome shotgun (WGS) entry which is preliminary data.</text>
</comment>